<evidence type="ECO:0000256" key="2">
    <source>
        <dbReference type="ARBA" id="ARBA00022908"/>
    </source>
</evidence>
<dbReference type="InterPro" id="IPR002104">
    <property type="entry name" value="Integrase_catalytic"/>
</dbReference>
<dbReference type="Pfam" id="PF00589">
    <property type="entry name" value="Phage_integrase"/>
    <property type="match status" value="1"/>
</dbReference>
<evidence type="ECO:0000256" key="1">
    <source>
        <dbReference type="ARBA" id="ARBA00008857"/>
    </source>
</evidence>
<comment type="similarity">
    <text evidence="1">Belongs to the 'phage' integrase family.</text>
</comment>
<dbReference type="Gene3D" id="1.10.443.10">
    <property type="entry name" value="Intergrase catalytic core"/>
    <property type="match status" value="1"/>
</dbReference>
<comment type="caution">
    <text evidence="6">The sequence shown here is derived from an EMBL/GenBank/DDBJ whole genome shotgun (WGS) entry which is preliminary data.</text>
</comment>
<accession>A0ABQ6LUB2</accession>
<gene>
    <name evidence="6" type="ORF">LNKW23_48550</name>
</gene>
<evidence type="ECO:0000313" key="7">
    <source>
        <dbReference type="Proteomes" id="UP001239909"/>
    </source>
</evidence>
<protein>
    <recommendedName>
        <fullName evidence="5">Tyr recombinase domain-containing protein</fullName>
    </recommendedName>
</protein>
<dbReference type="InterPro" id="IPR013762">
    <property type="entry name" value="Integrase-like_cat_sf"/>
</dbReference>
<reference evidence="6 7" key="1">
    <citation type="submission" date="2023-04" db="EMBL/GenBank/DDBJ databases">
        <title>Marinoamorphus aggregata gen. nov., sp. Nov., isolate from tissue of brittle star Ophioplocus japonicus.</title>
        <authorList>
            <person name="Kawano K."/>
            <person name="Sawayama S."/>
            <person name="Nakagawa S."/>
        </authorList>
    </citation>
    <scope>NUCLEOTIDE SEQUENCE [LARGE SCALE GENOMIC DNA]</scope>
    <source>
        <strain evidence="6 7">NKW23</strain>
    </source>
</reference>
<dbReference type="InterPro" id="IPR011010">
    <property type="entry name" value="DNA_brk_join_enz"/>
</dbReference>
<dbReference type="PANTHER" id="PTHR30349:SF41">
    <property type="entry name" value="INTEGRASE_RECOMBINASE PROTEIN MJ0367-RELATED"/>
    <property type="match status" value="1"/>
</dbReference>
<proteinExistence type="inferred from homology"/>
<dbReference type="EMBL" id="BSYI01000088">
    <property type="protein sequence ID" value="GMG85632.1"/>
    <property type="molecule type" value="Genomic_DNA"/>
</dbReference>
<evidence type="ECO:0000256" key="3">
    <source>
        <dbReference type="ARBA" id="ARBA00023125"/>
    </source>
</evidence>
<keyword evidence="4" id="KW-0233">DNA recombination</keyword>
<dbReference type="SUPFAM" id="SSF56349">
    <property type="entry name" value="DNA breaking-rejoining enzymes"/>
    <property type="match status" value="1"/>
</dbReference>
<sequence length="565" mass="63078">MTIAQAIAPITSPFRADGIVTVADVLVRAEAELEGTAQRDTRSAFRCLVSKLGIDPETVPATPKALREILGPLTPGMLGVSGKRLANIRSLVTRAVERFGMARRVLIRDGCLTPDWEALLDRAEPQAYRYGLSRFARFCSAARVAPDTVDMETLRAFHEALEAECMVKHPQAVLKHTISHWNMQRRRVAGWPRIALSTPFARGFDTLPLKAFPESFQSEISSWADAMRHPDPLDPEAPVRTLREPTIKGYIVVFRRFASALVHRGVLPIREITGLAVFFEGDNVKAGLRHFLPEGGAKTTRYAHDMARKLSHIARHHLRLPADEMERIDAIVARLDPNLPRGMGKRHRDRLDQFDDPATVRRLLQFPADERDRALAMTSPIRRARGIERALAISVLIQTGLRIRNLRQLRLDRSVRRAGGRVYLEIADGETKTGMALTLELPSETTALLDAFTGLHRPLLPGSDSPFLFPGRTGGARSDNAMRAAVSEPLRRHAGIVINPHLYRHAIAKIVVERDPGMYVAISRRLGHRSLNTTLGSYLGTETRAASRQINRLLDRARSRPEIED</sequence>
<keyword evidence="2" id="KW-0229">DNA integration</keyword>
<dbReference type="InterPro" id="IPR050090">
    <property type="entry name" value="Tyrosine_recombinase_XerCD"/>
</dbReference>
<dbReference type="RefSeq" id="WP_285675048.1">
    <property type="nucleotide sequence ID" value="NZ_BSYI01000088.1"/>
</dbReference>
<keyword evidence="3" id="KW-0238">DNA-binding</keyword>
<dbReference type="Proteomes" id="UP001239909">
    <property type="component" value="Unassembled WGS sequence"/>
</dbReference>
<keyword evidence="7" id="KW-1185">Reference proteome</keyword>
<evidence type="ECO:0000259" key="5">
    <source>
        <dbReference type="PROSITE" id="PS51898"/>
    </source>
</evidence>
<dbReference type="PROSITE" id="PS51898">
    <property type="entry name" value="TYR_RECOMBINASE"/>
    <property type="match status" value="1"/>
</dbReference>
<dbReference type="PANTHER" id="PTHR30349">
    <property type="entry name" value="PHAGE INTEGRASE-RELATED"/>
    <property type="match status" value="1"/>
</dbReference>
<feature type="domain" description="Tyr recombinase" evidence="5">
    <location>
        <begin position="350"/>
        <end position="554"/>
    </location>
</feature>
<dbReference type="CDD" id="cd00397">
    <property type="entry name" value="DNA_BRE_C"/>
    <property type="match status" value="1"/>
</dbReference>
<name>A0ABQ6LUB2_9RHOB</name>
<evidence type="ECO:0000313" key="6">
    <source>
        <dbReference type="EMBL" id="GMG85632.1"/>
    </source>
</evidence>
<organism evidence="6 7">
    <name type="scientific">Paralimibaculum aggregatum</name>
    <dbReference type="NCBI Taxonomy" id="3036245"/>
    <lineage>
        <taxon>Bacteria</taxon>
        <taxon>Pseudomonadati</taxon>
        <taxon>Pseudomonadota</taxon>
        <taxon>Alphaproteobacteria</taxon>
        <taxon>Rhodobacterales</taxon>
        <taxon>Paracoccaceae</taxon>
        <taxon>Paralimibaculum</taxon>
    </lineage>
</organism>
<evidence type="ECO:0000256" key="4">
    <source>
        <dbReference type="ARBA" id="ARBA00023172"/>
    </source>
</evidence>